<evidence type="ECO:0008006" key="3">
    <source>
        <dbReference type="Google" id="ProtNLM"/>
    </source>
</evidence>
<accession>A4BPC1</accession>
<organism evidence="1 2">
    <name type="scientific">Nitrococcus mobilis Nb-231</name>
    <dbReference type="NCBI Taxonomy" id="314278"/>
    <lineage>
        <taxon>Bacteria</taxon>
        <taxon>Pseudomonadati</taxon>
        <taxon>Pseudomonadota</taxon>
        <taxon>Gammaproteobacteria</taxon>
        <taxon>Chromatiales</taxon>
        <taxon>Ectothiorhodospiraceae</taxon>
        <taxon>Nitrococcus</taxon>
    </lineage>
</organism>
<gene>
    <name evidence="1" type="ORF">NB231_11819</name>
</gene>
<keyword evidence="2" id="KW-1185">Reference proteome</keyword>
<dbReference type="OrthoDB" id="6192860at2"/>
<sequence length="76" mass="8921">MLAGLMLLAFLIDQIQEHACRAFQRARERWRSRRHLWERLRGLVLNFYVPDWTVLMAAWSDAASLHMTLPALPDTS</sequence>
<dbReference type="Proteomes" id="UP000003374">
    <property type="component" value="Unassembled WGS sequence"/>
</dbReference>
<dbReference type="AlphaFoldDB" id="A4BPC1"/>
<protein>
    <recommendedName>
        <fullName evidence="3">Transposase</fullName>
    </recommendedName>
</protein>
<proteinExistence type="predicted"/>
<reference evidence="1 2" key="1">
    <citation type="submission" date="2006-02" db="EMBL/GenBank/DDBJ databases">
        <authorList>
            <person name="Waterbury J."/>
            <person name="Ferriera S."/>
            <person name="Johnson J."/>
            <person name="Kravitz S."/>
            <person name="Halpern A."/>
            <person name="Remington K."/>
            <person name="Beeson K."/>
            <person name="Tran B."/>
            <person name="Rogers Y.-H."/>
            <person name="Friedman R."/>
            <person name="Venter J.C."/>
        </authorList>
    </citation>
    <scope>NUCLEOTIDE SEQUENCE [LARGE SCALE GENOMIC DNA]</scope>
    <source>
        <strain evidence="1 2">Nb-231</strain>
    </source>
</reference>
<dbReference type="RefSeq" id="WP_005002766.1">
    <property type="nucleotide sequence ID" value="NZ_CH672427.1"/>
</dbReference>
<comment type="caution">
    <text evidence="1">The sequence shown here is derived from an EMBL/GenBank/DDBJ whole genome shotgun (WGS) entry which is preliminary data.</text>
</comment>
<evidence type="ECO:0000313" key="1">
    <source>
        <dbReference type="EMBL" id="EAR22422.1"/>
    </source>
</evidence>
<dbReference type="HOGENOM" id="CLU_2650768_0_0_6"/>
<dbReference type="EMBL" id="AAOF01000003">
    <property type="protein sequence ID" value="EAR22422.1"/>
    <property type="molecule type" value="Genomic_DNA"/>
</dbReference>
<evidence type="ECO:0000313" key="2">
    <source>
        <dbReference type="Proteomes" id="UP000003374"/>
    </source>
</evidence>
<name>A4BPC1_9GAMM</name>